<gene>
    <name evidence="4" type="ORF">GCM10012285_48870</name>
</gene>
<reference evidence="5" key="1">
    <citation type="journal article" date="2019" name="Int. J. Syst. Evol. Microbiol.">
        <title>The Global Catalogue of Microorganisms (GCM) 10K type strain sequencing project: providing services to taxonomists for standard genome sequencing and annotation.</title>
        <authorList>
            <consortium name="The Broad Institute Genomics Platform"/>
            <consortium name="The Broad Institute Genome Sequencing Center for Infectious Disease"/>
            <person name="Wu L."/>
            <person name="Ma J."/>
        </authorList>
    </citation>
    <scope>NUCLEOTIDE SEQUENCE [LARGE SCALE GENOMIC DNA]</scope>
    <source>
        <strain evidence="5">CGMCC 4.7323</strain>
    </source>
</reference>
<evidence type="ECO:0000256" key="1">
    <source>
        <dbReference type="ARBA" id="ARBA00001946"/>
    </source>
</evidence>
<proteinExistence type="predicted"/>
<keyword evidence="2" id="KW-0479">Metal-binding</keyword>
<comment type="cofactor">
    <cofactor evidence="1">
        <name>Mg(2+)</name>
        <dbReference type="ChEBI" id="CHEBI:18420"/>
    </cofactor>
</comment>
<dbReference type="PANTHER" id="PTHR13794:SF58">
    <property type="entry name" value="MITOCHONDRIAL ENOLASE SUPERFAMILY MEMBER 1"/>
    <property type="match status" value="1"/>
</dbReference>
<dbReference type="InterPro" id="IPR029017">
    <property type="entry name" value="Enolase-like_N"/>
</dbReference>
<organism evidence="4 5">
    <name type="scientific">Streptomyces kronopolitis</name>
    <dbReference type="NCBI Taxonomy" id="1612435"/>
    <lineage>
        <taxon>Bacteria</taxon>
        <taxon>Bacillati</taxon>
        <taxon>Actinomycetota</taxon>
        <taxon>Actinomycetes</taxon>
        <taxon>Kitasatosporales</taxon>
        <taxon>Streptomycetaceae</taxon>
        <taxon>Streptomyces</taxon>
    </lineage>
</organism>
<name>A0ABQ2JUQ9_9ACTN</name>
<dbReference type="Proteomes" id="UP000600080">
    <property type="component" value="Unassembled WGS sequence"/>
</dbReference>
<dbReference type="EMBL" id="BMND01000024">
    <property type="protein sequence ID" value="GGN55278.1"/>
    <property type="molecule type" value="Genomic_DNA"/>
</dbReference>
<sequence>MFFPTLPGGMRMAGSDTLTALECHDIRFPASDRPDGSDAMHPDPDHSAAHVVLRTTGGPQGHGLRFTIGRGNEVMTAAIRSLAPHLTGRPPGIRATLEAPLERLGVDAVGIVLLHDVEDPMREV</sequence>
<keyword evidence="5" id="KW-1185">Reference proteome</keyword>
<dbReference type="Gene3D" id="3.30.390.10">
    <property type="entry name" value="Enolase-like, N-terminal domain"/>
    <property type="match status" value="1"/>
</dbReference>
<evidence type="ECO:0000313" key="4">
    <source>
        <dbReference type="EMBL" id="GGN55278.1"/>
    </source>
</evidence>
<dbReference type="SUPFAM" id="SSF54826">
    <property type="entry name" value="Enolase N-terminal domain-like"/>
    <property type="match status" value="1"/>
</dbReference>
<dbReference type="PANTHER" id="PTHR13794">
    <property type="entry name" value="ENOLASE SUPERFAMILY, MANDELATE RACEMASE"/>
    <property type="match status" value="1"/>
</dbReference>
<protein>
    <submittedName>
        <fullName evidence="4">Uncharacterized protein</fullName>
    </submittedName>
</protein>
<comment type="caution">
    <text evidence="4">The sequence shown here is derived from an EMBL/GenBank/DDBJ whole genome shotgun (WGS) entry which is preliminary data.</text>
</comment>
<accession>A0ABQ2JUQ9</accession>
<evidence type="ECO:0000256" key="3">
    <source>
        <dbReference type="ARBA" id="ARBA00022842"/>
    </source>
</evidence>
<keyword evidence="3" id="KW-0460">Magnesium</keyword>
<evidence type="ECO:0000313" key="5">
    <source>
        <dbReference type="Proteomes" id="UP000600080"/>
    </source>
</evidence>
<evidence type="ECO:0000256" key="2">
    <source>
        <dbReference type="ARBA" id="ARBA00022723"/>
    </source>
</evidence>
<dbReference type="InterPro" id="IPR046945">
    <property type="entry name" value="RHMD-like"/>
</dbReference>